<dbReference type="OrthoDB" id="3788792at2759"/>
<evidence type="ECO:0000256" key="1">
    <source>
        <dbReference type="SAM" id="MobiDB-lite"/>
    </source>
</evidence>
<organism evidence="2 3">
    <name type="scientific">Glonium stellatum</name>
    <dbReference type="NCBI Taxonomy" id="574774"/>
    <lineage>
        <taxon>Eukaryota</taxon>
        <taxon>Fungi</taxon>
        <taxon>Dikarya</taxon>
        <taxon>Ascomycota</taxon>
        <taxon>Pezizomycotina</taxon>
        <taxon>Dothideomycetes</taxon>
        <taxon>Pleosporomycetidae</taxon>
        <taxon>Gloniales</taxon>
        <taxon>Gloniaceae</taxon>
        <taxon>Glonium</taxon>
    </lineage>
</organism>
<feature type="compositionally biased region" description="Low complexity" evidence="1">
    <location>
        <begin position="75"/>
        <end position="93"/>
    </location>
</feature>
<feature type="region of interest" description="Disordered" evidence="1">
    <location>
        <begin position="50"/>
        <end position="95"/>
    </location>
</feature>
<dbReference type="AlphaFoldDB" id="A0A8E2FAZ6"/>
<feature type="compositionally biased region" description="Polar residues" evidence="1">
    <location>
        <begin position="58"/>
        <end position="74"/>
    </location>
</feature>
<dbReference type="EMBL" id="KV748685">
    <property type="protein sequence ID" value="OCL13671.1"/>
    <property type="molecule type" value="Genomic_DNA"/>
</dbReference>
<evidence type="ECO:0000313" key="3">
    <source>
        <dbReference type="Proteomes" id="UP000250140"/>
    </source>
</evidence>
<proteinExistence type="predicted"/>
<reference evidence="2 3" key="1">
    <citation type="journal article" date="2016" name="Nat. Commun.">
        <title>Ectomycorrhizal ecology is imprinted in the genome of the dominant symbiotic fungus Cenococcum geophilum.</title>
        <authorList>
            <consortium name="DOE Joint Genome Institute"/>
            <person name="Peter M."/>
            <person name="Kohler A."/>
            <person name="Ohm R.A."/>
            <person name="Kuo A."/>
            <person name="Krutzmann J."/>
            <person name="Morin E."/>
            <person name="Arend M."/>
            <person name="Barry K.W."/>
            <person name="Binder M."/>
            <person name="Choi C."/>
            <person name="Clum A."/>
            <person name="Copeland A."/>
            <person name="Grisel N."/>
            <person name="Haridas S."/>
            <person name="Kipfer T."/>
            <person name="LaButti K."/>
            <person name="Lindquist E."/>
            <person name="Lipzen A."/>
            <person name="Maire R."/>
            <person name="Meier B."/>
            <person name="Mihaltcheva S."/>
            <person name="Molinier V."/>
            <person name="Murat C."/>
            <person name="Poggeler S."/>
            <person name="Quandt C.A."/>
            <person name="Sperisen C."/>
            <person name="Tritt A."/>
            <person name="Tisserant E."/>
            <person name="Crous P.W."/>
            <person name="Henrissat B."/>
            <person name="Nehls U."/>
            <person name="Egli S."/>
            <person name="Spatafora J.W."/>
            <person name="Grigoriev I.V."/>
            <person name="Martin F.M."/>
        </authorList>
    </citation>
    <scope>NUCLEOTIDE SEQUENCE [LARGE SCALE GENOMIC DNA]</scope>
    <source>
        <strain evidence="2 3">CBS 207.34</strain>
    </source>
</reference>
<keyword evidence="3" id="KW-1185">Reference proteome</keyword>
<name>A0A8E2FAZ6_9PEZI</name>
<accession>A0A8E2FAZ6</accession>
<dbReference type="Proteomes" id="UP000250140">
    <property type="component" value="Unassembled WGS sequence"/>
</dbReference>
<gene>
    <name evidence="2" type="ORF">AOQ84DRAFT_359559</name>
</gene>
<protein>
    <submittedName>
        <fullName evidence="2">Uncharacterized protein</fullName>
    </submittedName>
</protein>
<sequence length="245" mass="27955">MAIIFTERINPANFTTANYYQYCGRYSTTLEKKIGNRGVAKKAPEIRQELVSGDEQATDSYSPAHNSFASTPSNTTRSQSIDSSTSATTDSQSPVDRIDYEQFDQPAVSAQDSPCSHFIQCESNQRDQELPTWMQSRQSHHQQNIHSLLSLICAVGAIPKIMLQRALCPQKRWNEYGVEYQINPRNAHPKPHLRVLFLDCDRLWQVLQHLVLIAAIDVEKSNNIKKVYFYSSTSAKHLNSRERTY</sequence>
<evidence type="ECO:0000313" key="2">
    <source>
        <dbReference type="EMBL" id="OCL13671.1"/>
    </source>
</evidence>